<dbReference type="Pfam" id="PF02353">
    <property type="entry name" value="CMAS"/>
    <property type="match status" value="1"/>
</dbReference>
<dbReference type="RefSeq" id="WP_064010739.1">
    <property type="nucleotide sequence ID" value="NZ_LUUG01000131.1"/>
</dbReference>
<dbReference type="CDD" id="cd02440">
    <property type="entry name" value="AdoMet_MTases"/>
    <property type="match status" value="1"/>
</dbReference>
<sequence length="433" mass="49196">MLNLISPLDSRLSLLSKPQFSQRWARTLVCRQLQQMQTGCIVLHAGCELHYGQAQPDFPFSADIFVEDEAFFSDILFGGAVGAAEAYIAGYWRCSNLVDLVRILIRNRSVLDGMNGYSAWLTRKLRKLMHSYHLNTRQGSRRNIAAHYDLGNDFFQLFLDETLLYSCAYFERPEASLYEASVAKLALICGKLQLRPEDHVIEVGCGWGGFAEYAATNFGCRVTATTISRQQFEFAQQRIQAAGLSDRVTLLFQDYRDLTGTYDKLVSIEMVEAIGHQYYETYFAKCAQLLKPDGLALIQAITIADQQYEKARDDVDFIKRYIFPGSCIPSVTALVQAMTKASDFNLLHLQDIGAHYAVTLQRWRLAFMERLDSVRAQGYSEEFIRMWEFYLAYCEGAYRERAIGNAHLLLAKALYREPDGINNVHNNQGDSVA</sequence>
<dbReference type="PANTHER" id="PTHR43667">
    <property type="entry name" value="CYCLOPROPANE-FATTY-ACYL-PHOSPHOLIPID SYNTHASE"/>
    <property type="match status" value="1"/>
</dbReference>
<dbReference type="OrthoDB" id="9782855at2"/>
<evidence type="ECO:0000256" key="3">
    <source>
        <dbReference type="ARBA" id="ARBA00022679"/>
    </source>
</evidence>
<evidence type="ECO:0000256" key="2">
    <source>
        <dbReference type="ARBA" id="ARBA00022603"/>
    </source>
</evidence>
<gene>
    <name evidence="7" type="ORF">A1332_22380</name>
</gene>
<comment type="similarity">
    <text evidence="1">Belongs to the CFA/CMAS family.</text>
</comment>
<keyword evidence="5" id="KW-0443">Lipid metabolism</keyword>
<name>A0A177LU85_METMH</name>
<dbReference type="Gene3D" id="3.40.50.150">
    <property type="entry name" value="Vaccinia Virus protein VP39"/>
    <property type="match status" value="1"/>
</dbReference>
<dbReference type="PIRSF" id="PIRSF003085">
    <property type="entry name" value="CMAS"/>
    <property type="match status" value="1"/>
</dbReference>
<dbReference type="GO" id="GO:0032259">
    <property type="term" value="P:methylation"/>
    <property type="evidence" value="ECO:0007669"/>
    <property type="project" value="UniProtKB-KW"/>
</dbReference>
<feature type="active site" evidence="6">
    <location>
        <position position="394"/>
    </location>
</feature>
<proteinExistence type="inferred from homology"/>
<dbReference type="InterPro" id="IPR029063">
    <property type="entry name" value="SAM-dependent_MTases_sf"/>
</dbReference>
<keyword evidence="2" id="KW-0489">Methyltransferase</keyword>
<evidence type="ECO:0000256" key="1">
    <source>
        <dbReference type="ARBA" id="ARBA00010815"/>
    </source>
</evidence>
<evidence type="ECO:0000313" key="8">
    <source>
        <dbReference type="Proteomes" id="UP000078090"/>
    </source>
</evidence>
<dbReference type="GO" id="GO:0008610">
    <property type="term" value="P:lipid biosynthetic process"/>
    <property type="evidence" value="ECO:0007669"/>
    <property type="project" value="InterPro"/>
</dbReference>
<comment type="caution">
    <text evidence="7">The sequence shown here is derived from an EMBL/GenBank/DDBJ whole genome shotgun (WGS) entry which is preliminary data.</text>
</comment>
<dbReference type="Proteomes" id="UP000078090">
    <property type="component" value="Unassembled WGS sequence"/>
</dbReference>
<dbReference type="AlphaFoldDB" id="A0A177LU85"/>
<dbReference type="InterPro" id="IPR003333">
    <property type="entry name" value="CMAS"/>
</dbReference>
<dbReference type="EMBL" id="LUUG01000131">
    <property type="protein sequence ID" value="OAH96529.1"/>
    <property type="molecule type" value="Genomic_DNA"/>
</dbReference>
<reference evidence="7 8" key="1">
    <citation type="submission" date="2016-03" db="EMBL/GenBank/DDBJ databases">
        <authorList>
            <person name="Ploux O."/>
        </authorList>
    </citation>
    <scope>NUCLEOTIDE SEQUENCE [LARGE SCALE GENOMIC DNA]</scope>
    <source>
        <strain evidence="7 8">R-45363</strain>
    </source>
</reference>
<evidence type="ECO:0000256" key="5">
    <source>
        <dbReference type="ARBA" id="ARBA00023098"/>
    </source>
</evidence>
<organism evidence="7 8">
    <name type="scientific">Methylomonas methanica</name>
    <dbReference type="NCBI Taxonomy" id="421"/>
    <lineage>
        <taxon>Bacteria</taxon>
        <taxon>Pseudomonadati</taxon>
        <taxon>Pseudomonadota</taxon>
        <taxon>Gammaproteobacteria</taxon>
        <taxon>Methylococcales</taxon>
        <taxon>Methylococcaceae</taxon>
        <taxon>Methylomonas</taxon>
    </lineage>
</organism>
<dbReference type="SUPFAM" id="SSF53335">
    <property type="entry name" value="S-adenosyl-L-methionine-dependent methyltransferases"/>
    <property type="match status" value="1"/>
</dbReference>
<dbReference type="InterPro" id="IPR050723">
    <property type="entry name" value="CFA/CMAS"/>
</dbReference>
<dbReference type="PANTHER" id="PTHR43667:SF2">
    <property type="entry name" value="FATTY ACID C-METHYL TRANSFERASE"/>
    <property type="match status" value="1"/>
</dbReference>
<keyword evidence="3" id="KW-0808">Transferase</keyword>
<dbReference type="GO" id="GO:0008168">
    <property type="term" value="F:methyltransferase activity"/>
    <property type="evidence" value="ECO:0007669"/>
    <property type="project" value="UniProtKB-KW"/>
</dbReference>
<accession>A0A177LU85</accession>
<evidence type="ECO:0000256" key="6">
    <source>
        <dbReference type="PIRSR" id="PIRSR003085-1"/>
    </source>
</evidence>
<evidence type="ECO:0000313" key="7">
    <source>
        <dbReference type="EMBL" id="OAH96529.1"/>
    </source>
</evidence>
<evidence type="ECO:0000256" key="4">
    <source>
        <dbReference type="ARBA" id="ARBA00022691"/>
    </source>
</evidence>
<protein>
    <submittedName>
        <fullName evidence="7">Cyclopropane-fatty-acyl-phospholipid synthase</fullName>
    </submittedName>
</protein>
<keyword evidence="4" id="KW-0949">S-adenosyl-L-methionine</keyword>